<dbReference type="NCBIfam" id="TIGR00229">
    <property type="entry name" value="sensory_box"/>
    <property type="match status" value="2"/>
</dbReference>
<dbReference type="SUPFAM" id="SSF55785">
    <property type="entry name" value="PYP-like sensor domain (PAS domain)"/>
    <property type="match status" value="2"/>
</dbReference>
<evidence type="ECO:0000256" key="1">
    <source>
        <dbReference type="ARBA" id="ARBA00012282"/>
    </source>
</evidence>
<dbReference type="InterPro" id="IPR043128">
    <property type="entry name" value="Rev_trsase/Diguanyl_cyclase"/>
</dbReference>
<dbReference type="SMART" id="SM00052">
    <property type="entry name" value="EAL"/>
    <property type="match status" value="1"/>
</dbReference>
<keyword evidence="2" id="KW-0973">c-di-GMP</keyword>
<dbReference type="InterPro" id="IPR000014">
    <property type="entry name" value="PAS"/>
</dbReference>
<dbReference type="AlphaFoldDB" id="A0A5M8FPJ0"/>
<dbReference type="InterPro" id="IPR000700">
    <property type="entry name" value="PAS-assoc_C"/>
</dbReference>
<dbReference type="InterPro" id="IPR029787">
    <property type="entry name" value="Nucleotide_cyclase"/>
</dbReference>
<keyword evidence="8" id="KW-1185">Reference proteome</keyword>
<dbReference type="Gene3D" id="3.20.20.450">
    <property type="entry name" value="EAL domain"/>
    <property type="match status" value="1"/>
</dbReference>
<dbReference type="InterPro" id="IPR035965">
    <property type="entry name" value="PAS-like_dom_sf"/>
</dbReference>
<feature type="domain" description="EAL" evidence="5">
    <location>
        <begin position="405"/>
        <end position="659"/>
    </location>
</feature>
<dbReference type="EMBL" id="VWXX01000004">
    <property type="protein sequence ID" value="KAA6186689.1"/>
    <property type="molecule type" value="Genomic_DNA"/>
</dbReference>
<protein>
    <recommendedName>
        <fullName evidence="1">cyclic-guanylate-specific phosphodiesterase</fullName>
        <ecNumber evidence="1">3.1.4.52</ecNumber>
    </recommendedName>
</protein>
<evidence type="ECO:0000256" key="2">
    <source>
        <dbReference type="ARBA" id="ARBA00022636"/>
    </source>
</evidence>
<dbReference type="Pfam" id="PF13426">
    <property type="entry name" value="PAS_9"/>
    <property type="match status" value="1"/>
</dbReference>
<dbReference type="InterPro" id="IPR000160">
    <property type="entry name" value="GGDEF_dom"/>
</dbReference>
<dbReference type="Gene3D" id="3.30.450.20">
    <property type="entry name" value="PAS domain"/>
    <property type="match status" value="2"/>
</dbReference>
<dbReference type="Pfam" id="PF00990">
    <property type="entry name" value="GGDEF"/>
    <property type="match status" value="1"/>
</dbReference>
<comment type="caution">
    <text evidence="7">The sequence shown here is derived from an EMBL/GenBank/DDBJ whole genome shotgun (WGS) entry which is preliminary data.</text>
</comment>
<dbReference type="Gene3D" id="3.30.70.270">
    <property type="match status" value="1"/>
</dbReference>
<gene>
    <name evidence="7" type="ORF">F2Q65_04790</name>
</gene>
<dbReference type="PROSITE" id="PS50113">
    <property type="entry name" value="PAC"/>
    <property type="match status" value="1"/>
</dbReference>
<dbReference type="FunFam" id="3.20.20.450:FF:000001">
    <property type="entry name" value="Cyclic di-GMP phosphodiesterase yahA"/>
    <property type="match status" value="1"/>
</dbReference>
<dbReference type="InterPro" id="IPR052155">
    <property type="entry name" value="Biofilm_reg_signaling"/>
</dbReference>
<feature type="domain" description="GGDEF" evidence="6">
    <location>
        <begin position="260"/>
        <end position="396"/>
    </location>
</feature>
<dbReference type="GO" id="GO:0071111">
    <property type="term" value="F:cyclic-guanylate-specific phosphodiesterase activity"/>
    <property type="evidence" value="ECO:0007669"/>
    <property type="project" value="UniProtKB-EC"/>
</dbReference>
<dbReference type="OrthoDB" id="8553030at2"/>
<dbReference type="SUPFAM" id="SSF141868">
    <property type="entry name" value="EAL domain-like"/>
    <property type="match status" value="1"/>
</dbReference>
<dbReference type="PANTHER" id="PTHR44757">
    <property type="entry name" value="DIGUANYLATE CYCLASE DGCP"/>
    <property type="match status" value="1"/>
</dbReference>
<dbReference type="PROSITE" id="PS50883">
    <property type="entry name" value="EAL"/>
    <property type="match status" value="1"/>
</dbReference>
<dbReference type="Proteomes" id="UP000322981">
    <property type="component" value="Unassembled WGS sequence"/>
</dbReference>
<accession>A0A5M8FPJ0</accession>
<dbReference type="SMART" id="SM00267">
    <property type="entry name" value="GGDEF"/>
    <property type="match status" value="1"/>
</dbReference>
<dbReference type="EC" id="3.1.4.52" evidence="1"/>
<evidence type="ECO:0000313" key="8">
    <source>
        <dbReference type="Proteomes" id="UP000322981"/>
    </source>
</evidence>
<reference evidence="7 8" key="1">
    <citation type="submission" date="2019-09" db="EMBL/GenBank/DDBJ databases">
        <title>Whole-genome sequence of the purple sulfur bacterium Thiohalocapsa marina DSM 19078.</title>
        <authorList>
            <person name="Kyndt J.A."/>
            <person name="Meyer T.E."/>
        </authorList>
    </citation>
    <scope>NUCLEOTIDE SEQUENCE [LARGE SCALE GENOMIC DNA]</scope>
    <source>
        <strain evidence="7 8">DSM 19078</strain>
    </source>
</reference>
<feature type="compositionally biased region" description="Polar residues" evidence="3">
    <location>
        <begin position="674"/>
        <end position="691"/>
    </location>
</feature>
<feature type="domain" description="PAC" evidence="4">
    <location>
        <begin position="166"/>
        <end position="216"/>
    </location>
</feature>
<sequence length="691" mass="77274">MFSNAAIQRKLGFSAEDLSRMHVLDVHPEGMRRKAAEFFAAMFRDERESCPLPFATKAGTLVPVETRVWRGRWGGVDCIYGLSRDLSAEREAQQRFEALFRRNPSIMALTALPDRCLYDVNDAFLTTLGFTRAEVIGKPGDALDLFPDAPKQHHLETLLELGECCRDVELQVRRKDGAILQCLFSGERISIQGQEYLLTVLVDITERKRMEARLQQIRQAQAQARIDFLAYHDPLTGVPNRVLGQDRLLQAIGLADRHRTALAVLHLDLDKFKYFNDTYGHALSDALLKQLAERLNMRLGQADTLCRLGGDEFMLVLGELIPEQVMGQVATICADLLERVADPFEIDGRQLHASLSIGVAIYPQDGVDAGVLMRHANTALAEAKSASQHSYRFFEPQMNLALRRFVETRDALRVGLEQAEFELYYQPQIDLLSGRVVGAEALLRWRRDGQRLVPPDDFIQVAEESGLIASIGRWVLQEACRQAAIWHASGWPHLSVAVNLSAAQFRQADIEQDVAAALDASGLDPRCLELELTESLFMQEVESISEMLMGWKARGIQLAIDDFGTGYSSLAYLKRFQVNRLKIDRSFIADILHDEQDRAIVQGVIQIARGLGLQTLSEGVETSRQAAQLRRMGCDMAQGYLYAKPLSAPQFASWLRHRAGRSTAGPSRDEPPSVVSTFGGQPSDQTARMRA</sequence>
<dbReference type="CDD" id="cd01949">
    <property type="entry name" value="GGDEF"/>
    <property type="match status" value="1"/>
</dbReference>
<dbReference type="InterPro" id="IPR001633">
    <property type="entry name" value="EAL_dom"/>
</dbReference>
<dbReference type="SMART" id="SM00091">
    <property type="entry name" value="PAS"/>
    <property type="match status" value="1"/>
</dbReference>
<dbReference type="CDD" id="cd00130">
    <property type="entry name" value="PAS"/>
    <property type="match status" value="1"/>
</dbReference>
<feature type="region of interest" description="Disordered" evidence="3">
    <location>
        <begin position="659"/>
        <end position="691"/>
    </location>
</feature>
<dbReference type="InterPro" id="IPR035919">
    <property type="entry name" value="EAL_sf"/>
</dbReference>
<dbReference type="PROSITE" id="PS50887">
    <property type="entry name" value="GGDEF"/>
    <property type="match status" value="1"/>
</dbReference>
<dbReference type="PANTHER" id="PTHR44757:SF2">
    <property type="entry name" value="BIOFILM ARCHITECTURE MAINTENANCE PROTEIN MBAA"/>
    <property type="match status" value="1"/>
</dbReference>
<dbReference type="NCBIfam" id="TIGR00254">
    <property type="entry name" value="GGDEF"/>
    <property type="match status" value="1"/>
</dbReference>
<dbReference type="Pfam" id="PF00563">
    <property type="entry name" value="EAL"/>
    <property type="match status" value="1"/>
</dbReference>
<evidence type="ECO:0000259" key="4">
    <source>
        <dbReference type="PROSITE" id="PS50113"/>
    </source>
</evidence>
<dbReference type="CDD" id="cd01948">
    <property type="entry name" value="EAL"/>
    <property type="match status" value="1"/>
</dbReference>
<organism evidence="7 8">
    <name type="scientific">Thiohalocapsa marina</name>
    <dbReference type="NCBI Taxonomy" id="424902"/>
    <lineage>
        <taxon>Bacteria</taxon>
        <taxon>Pseudomonadati</taxon>
        <taxon>Pseudomonadota</taxon>
        <taxon>Gammaproteobacteria</taxon>
        <taxon>Chromatiales</taxon>
        <taxon>Chromatiaceae</taxon>
        <taxon>Thiohalocapsa</taxon>
    </lineage>
</organism>
<evidence type="ECO:0000259" key="5">
    <source>
        <dbReference type="PROSITE" id="PS50883"/>
    </source>
</evidence>
<evidence type="ECO:0000256" key="3">
    <source>
        <dbReference type="SAM" id="MobiDB-lite"/>
    </source>
</evidence>
<evidence type="ECO:0000313" key="7">
    <source>
        <dbReference type="EMBL" id="KAA6186689.1"/>
    </source>
</evidence>
<name>A0A5M8FPJ0_9GAMM</name>
<proteinExistence type="predicted"/>
<evidence type="ECO:0000259" key="6">
    <source>
        <dbReference type="PROSITE" id="PS50887"/>
    </source>
</evidence>
<dbReference type="SUPFAM" id="SSF55073">
    <property type="entry name" value="Nucleotide cyclase"/>
    <property type="match status" value="1"/>
</dbReference>